<evidence type="ECO:0000256" key="1">
    <source>
        <dbReference type="SAM" id="MobiDB-lite"/>
    </source>
</evidence>
<gene>
    <name evidence="3" type="ORF">C6570_17680</name>
</gene>
<organism evidence="3 4">
    <name type="scientific">Ottowia oryzae</name>
    <dbReference type="NCBI Taxonomy" id="2109914"/>
    <lineage>
        <taxon>Bacteria</taxon>
        <taxon>Pseudomonadati</taxon>
        <taxon>Pseudomonadota</taxon>
        <taxon>Betaproteobacteria</taxon>
        <taxon>Burkholderiales</taxon>
        <taxon>Comamonadaceae</taxon>
        <taxon>Ottowia</taxon>
    </lineage>
</organism>
<keyword evidence="2" id="KW-0812">Transmembrane</keyword>
<sequence>MPPTHADTADLGAPIAPSGPTTARRNWPWRRWYLRVLTWAFLLLTGARLAAYMPTVWAILQTRDSRQHSLWTWLTWVGANLTMAAWLYEHNGQRMDKAIGVSLANAAACGLTTAVILWFR</sequence>
<keyword evidence="2" id="KW-1133">Transmembrane helix</keyword>
<proteinExistence type="predicted"/>
<dbReference type="KEGG" id="otk:C6570_17680"/>
<feature type="region of interest" description="Disordered" evidence="1">
    <location>
        <begin position="1"/>
        <end position="21"/>
    </location>
</feature>
<feature type="transmembrane region" description="Helical" evidence="2">
    <location>
        <begin position="70"/>
        <end position="88"/>
    </location>
</feature>
<dbReference type="RefSeq" id="WP_106704391.1">
    <property type="nucleotide sequence ID" value="NZ_CP027666.1"/>
</dbReference>
<evidence type="ECO:0000313" key="4">
    <source>
        <dbReference type="Proteomes" id="UP000239709"/>
    </source>
</evidence>
<name>A0A2S0MJ53_9BURK</name>
<feature type="transmembrane region" description="Helical" evidence="2">
    <location>
        <begin position="100"/>
        <end position="119"/>
    </location>
</feature>
<keyword evidence="4" id="KW-1185">Reference proteome</keyword>
<dbReference type="AlphaFoldDB" id="A0A2S0MJ53"/>
<evidence type="ECO:0000256" key="2">
    <source>
        <dbReference type="SAM" id="Phobius"/>
    </source>
</evidence>
<keyword evidence="2" id="KW-0472">Membrane</keyword>
<reference evidence="3 4" key="1">
    <citation type="submission" date="2018-03" db="EMBL/GenBank/DDBJ databases">
        <title>Genome sequencing of Ottowia sp.</title>
        <authorList>
            <person name="Kim S.-J."/>
            <person name="Heo J."/>
            <person name="Kwon S.-W."/>
        </authorList>
    </citation>
    <scope>NUCLEOTIDE SEQUENCE [LARGE SCALE GENOMIC DNA]</scope>
    <source>
        <strain evidence="3 4">KADR8-3</strain>
    </source>
</reference>
<evidence type="ECO:0000313" key="3">
    <source>
        <dbReference type="EMBL" id="AVO35847.1"/>
    </source>
</evidence>
<feature type="transmembrane region" description="Helical" evidence="2">
    <location>
        <begin position="32"/>
        <end position="50"/>
    </location>
</feature>
<accession>A0A2S0MJ53</accession>
<dbReference type="OrthoDB" id="8908819at2"/>
<dbReference type="EMBL" id="CP027666">
    <property type="protein sequence ID" value="AVO35847.1"/>
    <property type="molecule type" value="Genomic_DNA"/>
</dbReference>
<protein>
    <submittedName>
        <fullName evidence="3">Uncharacterized protein</fullName>
    </submittedName>
</protein>
<dbReference type="Proteomes" id="UP000239709">
    <property type="component" value="Chromosome"/>
</dbReference>